<protein>
    <submittedName>
        <fullName evidence="1">ATPase associated with various cellularactivities AAA_3</fullName>
    </submittedName>
</protein>
<comment type="caution">
    <text evidence="1">The sequence shown here is derived from an EMBL/GenBank/DDBJ whole genome shotgun (WGS) entry which is preliminary data.</text>
</comment>
<organism evidence="1 2">
    <name type="scientific">Striga asiatica</name>
    <name type="common">Asiatic witchweed</name>
    <name type="synonym">Buchnera asiatica</name>
    <dbReference type="NCBI Taxonomy" id="4170"/>
    <lineage>
        <taxon>Eukaryota</taxon>
        <taxon>Viridiplantae</taxon>
        <taxon>Streptophyta</taxon>
        <taxon>Embryophyta</taxon>
        <taxon>Tracheophyta</taxon>
        <taxon>Spermatophyta</taxon>
        <taxon>Magnoliopsida</taxon>
        <taxon>eudicotyledons</taxon>
        <taxon>Gunneridae</taxon>
        <taxon>Pentapetalae</taxon>
        <taxon>asterids</taxon>
        <taxon>lamiids</taxon>
        <taxon>Lamiales</taxon>
        <taxon>Orobanchaceae</taxon>
        <taxon>Buchnereae</taxon>
        <taxon>Striga</taxon>
    </lineage>
</organism>
<name>A0A5A7QEY6_STRAF</name>
<evidence type="ECO:0000313" key="2">
    <source>
        <dbReference type="Proteomes" id="UP000325081"/>
    </source>
</evidence>
<dbReference type="Proteomes" id="UP000325081">
    <property type="component" value="Unassembled WGS sequence"/>
</dbReference>
<sequence>MLLIHQKGENRDGHPRPPHATAADLVPRILFGVVAAVLLLSATAAAPDFCNSLRLISPDLGRIDVVLIEYFHHRICYDATEDNVGDIRVRFVENWPRNSLVAFSCQ</sequence>
<reference evidence="2" key="1">
    <citation type="journal article" date="2019" name="Curr. Biol.">
        <title>Genome Sequence of Striga asiatica Provides Insight into the Evolution of Plant Parasitism.</title>
        <authorList>
            <person name="Yoshida S."/>
            <person name="Kim S."/>
            <person name="Wafula E.K."/>
            <person name="Tanskanen J."/>
            <person name="Kim Y.M."/>
            <person name="Honaas L."/>
            <person name="Yang Z."/>
            <person name="Spallek T."/>
            <person name="Conn C.E."/>
            <person name="Ichihashi Y."/>
            <person name="Cheong K."/>
            <person name="Cui S."/>
            <person name="Der J.P."/>
            <person name="Gundlach H."/>
            <person name="Jiao Y."/>
            <person name="Hori C."/>
            <person name="Ishida J.K."/>
            <person name="Kasahara H."/>
            <person name="Kiba T."/>
            <person name="Kim M.S."/>
            <person name="Koo N."/>
            <person name="Laohavisit A."/>
            <person name="Lee Y.H."/>
            <person name="Lumba S."/>
            <person name="McCourt P."/>
            <person name="Mortimer J.C."/>
            <person name="Mutuku J.M."/>
            <person name="Nomura T."/>
            <person name="Sasaki-Sekimoto Y."/>
            <person name="Seto Y."/>
            <person name="Wang Y."/>
            <person name="Wakatake T."/>
            <person name="Sakakibara H."/>
            <person name="Demura T."/>
            <person name="Yamaguchi S."/>
            <person name="Yoneyama K."/>
            <person name="Manabe R.I."/>
            <person name="Nelson D.C."/>
            <person name="Schulman A.H."/>
            <person name="Timko M.P."/>
            <person name="dePamphilis C.W."/>
            <person name="Choi D."/>
            <person name="Shirasu K."/>
        </authorList>
    </citation>
    <scope>NUCLEOTIDE SEQUENCE [LARGE SCALE GENOMIC DNA]</scope>
    <source>
        <strain evidence="2">cv. UVA1</strain>
    </source>
</reference>
<proteinExistence type="predicted"/>
<gene>
    <name evidence="1" type="ORF">STAS_20372</name>
</gene>
<evidence type="ECO:0000313" key="1">
    <source>
        <dbReference type="EMBL" id="GER43506.1"/>
    </source>
</evidence>
<dbReference type="AlphaFoldDB" id="A0A5A7QEY6"/>
<keyword evidence="2" id="KW-1185">Reference proteome</keyword>
<dbReference type="EMBL" id="BKCP01006626">
    <property type="protein sequence ID" value="GER43506.1"/>
    <property type="molecule type" value="Genomic_DNA"/>
</dbReference>
<accession>A0A5A7QEY6</accession>